<comment type="similarity">
    <text evidence="1">Belongs to the outer membrane factor (OMF) (TC 1.B.17) family.</text>
</comment>
<name>A0A1M5IKC8_9BACT</name>
<evidence type="ECO:0000313" key="4">
    <source>
        <dbReference type="EMBL" id="SHG28380.1"/>
    </source>
</evidence>
<feature type="signal peptide" evidence="3">
    <location>
        <begin position="1"/>
        <end position="22"/>
    </location>
</feature>
<evidence type="ECO:0000256" key="3">
    <source>
        <dbReference type="SAM" id="SignalP"/>
    </source>
</evidence>
<keyword evidence="3" id="KW-0732">Signal</keyword>
<dbReference type="Gene3D" id="1.20.1600.10">
    <property type="entry name" value="Outer membrane efflux proteins (OEP)"/>
    <property type="match status" value="1"/>
</dbReference>
<protein>
    <submittedName>
        <fullName evidence="4">Outer membrane protein TolC</fullName>
    </submittedName>
</protein>
<evidence type="ECO:0000313" key="5">
    <source>
        <dbReference type="Proteomes" id="UP000184368"/>
    </source>
</evidence>
<accession>A0A1M5IKC8</accession>
<dbReference type="OrthoDB" id="13803at2"/>
<dbReference type="Proteomes" id="UP000184368">
    <property type="component" value="Unassembled WGS sequence"/>
</dbReference>
<dbReference type="AlphaFoldDB" id="A0A1M5IKC8"/>
<organism evidence="4 5">
    <name type="scientific">Cnuella takakiae</name>
    <dbReference type="NCBI Taxonomy" id="1302690"/>
    <lineage>
        <taxon>Bacteria</taxon>
        <taxon>Pseudomonadati</taxon>
        <taxon>Bacteroidota</taxon>
        <taxon>Chitinophagia</taxon>
        <taxon>Chitinophagales</taxon>
        <taxon>Chitinophagaceae</taxon>
        <taxon>Cnuella</taxon>
    </lineage>
</organism>
<dbReference type="InterPro" id="IPR003423">
    <property type="entry name" value="OMP_efflux"/>
</dbReference>
<sequence>MRHLLLLLTAVGLLCTPRQVHAQTVPDTYIQEGLTNNLVLQEKRIALDQSLLALRSAKSLFLPTTWLEGQYTLAQGGRSIDIPVGDLLNPVYQTLNQLTNSHKFPQISNVSEQFLPNNFYDVRVKTTLPIINPDLRFNRAIRQQQTQLAQYEIDAYRRELVKEIKVAYYSLLQASKAVVIYQNAMEVVQENLRVNQALQRNGKNLPAYISRSESEVQQVESQLQQASNNVQNAQAYFNFLLNKPLTDHVDILQEETDLVMPALLESDVKGREELQSLKLAAGINTLVDRMNRSYRTPRLNGFVDLASQGFDFKVNNKSLFYLAGVQVKVPIFTGQRNQIRIEQSGLEGKAIGLQKKNTEQQLELSAMVSRNNAVSAYNSYLASQKQLQASQQYFRLVDKGYREGINSFIEFLDARTSLTNAQLQTNIQHYKVLAALADFERQTASYNFK</sequence>
<keyword evidence="2" id="KW-0175">Coiled coil</keyword>
<gene>
    <name evidence="4" type="ORF">SAMN05444008_12415</name>
</gene>
<dbReference type="Pfam" id="PF02321">
    <property type="entry name" value="OEP"/>
    <property type="match status" value="1"/>
</dbReference>
<proteinExistence type="inferred from homology"/>
<dbReference type="SUPFAM" id="SSF56954">
    <property type="entry name" value="Outer membrane efflux proteins (OEP)"/>
    <property type="match status" value="1"/>
</dbReference>
<evidence type="ECO:0000256" key="1">
    <source>
        <dbReference type="ARBA" id="ARBA00007613"/>
    </source>
</evidence>
<keyword evidence="5" id="KW-1185">Reference proteome</keyword>
<feature type="coiled-coil region" evidence="2">
    <location>
        <begin position="209"/>
        <end position="236"/>
    </location>
</feature>
<dbReference type="GO" id="GO:0015562">
    <property type="term" value="F:efflux transmembrane transporter activity"/>
    <property type="evidence" value="ECO:0007669"/>
    <property type="project" value="InterPro"/>
</dbReference>
<evidence type="ECO:0000256" key="2">
    <source>
        <dbReference type="SAM" id="Coils"/>
    </source>
</evidence>
<dbReference type="EMBL" id="FQUO01000024">
    <property type="protein sequence ID" value="SHG28380.1"/>
    <property type="molecule type" value="Genomic_DNA"/>
</dbReference>
<dbReference type="STRING" id="1302690.BUE76_10095"/>
<dbReference type="PANTHER" id="PTHR30203:SF23">
    <property type="entry name" value="OUTER MEMBRANE EFFLUX PROTEIN"/>
    <property type="match status" value="1"/>
</dbReference>
<feature type="chain" id="PRO_5012274058" evidence="3">
    <location>
        <begin position="23"/>
        <end position="449"/>
    </location>
</feature>
<reference evidence="4 5" key="1">
    <citation type="submission" date="2016-11" db="EMBL/GenBank/DDBJ databases">
        <authorList>
            <person name="Jaros S."/>
            <person name="Januszkiewicz K."/>
            <person name="Wedrychowicz H."/>
        </authorList>
    </citation>
    <scope>NUCLEOTIDE SEQUENCE [LARGE SCALE GENOMIC DNA]</scope>
    <source>
        <strain evidence="4 5">DSM 26897</strain>
    </source>
</reference>
<dbReference type="InterPro" id="IPR010131">
    <property type="entry name" value="MdtP/NodT-like"/>
</dbReference>
<dbReference type="PANTHER" id="PTHR30203">
    <property type="entry name" value="OUTER MEMBRANE CATION EFFLUX PROTEIN"/>
    <property type="match status" value="1"/>
</dbReference>
<dbReference type="RefSeq" id="WP_073048174.1">
    <property type="nucleotide sequence ID" value="NZ_FQUO01000024.1"/>
</dbReference>